<accession>A0A2S7IIJ6</accession>
<dbReference type="CDD" id="cd00038">
    <property type="entry name" value="CAP_ED"/>
    <property type="match status" value="1"/>
</dbReference>
<keyword evidence="3" id="KW-1185">Reference proteome</keyword>
<proteinExistence type="predicted"/>
<evidence type="ECO:0000313" key="2">
    <source>
        <dbReference type="EMBL" id="PQA56134.1"/>
    </source>
</evidence>
<gene>
    <name evidence="2" type="ORF">C5O19_17410</name>
</gene>
<protein>
    <submittedName>
        <fullName evidence="2">Crp/Fnr family transcriptional regulator</fullName>
    </submittedName>
</protein>
<dbReference type="Pfam" id="PF00027">
    <property type="entry name" value="cNMP_binding"/>
    <property type="match status" value="1"/>
</dbReference>
<sequence length="189" mass="22211">MQEVLRAHLEQIIPLTDEEFTFIESHFILKKYKKHQFLIQEGMPVKYVYFVVSGLLKLIHTDDTGKQQIISFAMEDWWESDYQAFYTQTEATFSLDCIEDSVVLGLSLESYQTLCEHLPKMEHFFLQKANRGYMALQRRLLSLMTSQAKERYQQLIHQYPTLVQRVPKTLLASYLGVSRETLSRLSFGV</sequence>
<evidence type="ECO:0000313" key="3">
    <source>
        <dbReference type="Proteomes" id="UP000239590"/>
    </source>
</evidence>
<dbReference type="InterPro" id="IPR014710">
    <property type="entry name" value="RmlC-like_jellyroll"/>
</dbReference>
<dbReference type="EMBL" id="PTRA01000003">
    <property type="protein sequence ID" value="PQA56134.1"/>
    <property type="molecule type" value="Genomic_DNA"/>
</dbReference>
<dbReference type="Gene3D" id="2.60.120.10">
    <property type="entry name" value="Jelly Rolls"/>
    <property type="match status" value="1"/>
</dbReference>
<dbReference type="SUPFAM" id="SSF51206">
    <property type="entry name" value="cAMP-binding domain-like"/>
    <property type="match status" value="1"/>
</dbReference>
<dbReference type="InterPro" id="IPR000595">
    <property type="entry name" value="cNMP-bd_dom"/>
</dbReference>
<dbReference type="OrthoDB" id="1933280at2"/>
<dbReference type="InterPro" id="IPR018490">
    <property type="entry name" value="cNMP-bd_dom_sf"/>
</dbReference>
<dbReference type="RefSeq" id="WP_104714686.1">
    <property type="nucleotide sequence ID" value="NZ_PTRA01000003.1"/>
</dbReference>
<comment type="caution">
    <text evidence="2">The sequence shown here is derived from an EMBL/GenBank/DDBJ whole genome shotgun (WGS) entry which is preliminary data.</text>
</comment>
<organism evidence="2 3">
    <name type="scientific">Siphonobacter curvatus</name>
    <dbReference type="NCBI Taxonomy" id="2094562"/>
    <lineage>
        <taxon>Bacteria</taxon>
        <taxon>Pseudomonadati</taxon>
        <taxon>Bacteroidota</taxon>
        <taxon>Cytophagia</taxon>
        <taxon>Cytophagales</taxon>
        <taxon>Cytophagaceae</taxon>
        <taxon>Siphonobacter</taxon>
    </lineage>
</organism>
<evidence type="ECO:0000259" key="1">
    <source>
        <dbReference type="Pfam" id="PF00027"/>
    </source>
</evidence>
<reference evidence="3" key="1">
    <citation type="submission" date="2018-02" db="EMBL/GenBank/DDBJ databases">
        <title>Genome sequencing of Solimonas sp. HR-BB.</title>
        <authorList>
            <person name="Lee Y."/>
            <person name="Jeon C.O."/>
        </authorList>
    </citation>
    <scope>NUCLEOTIDE SEQUENCE [LARGE SCALE GENOMIC DNA]</scope>
    <source>
        <strain evidence="3">HR-U</strain>
    </source>
</reference>
<name>A0A2S7IIJ6_9BACT</name>
<dbReference type="Proteomes" id="UP000239590">
    <property type="component" value="Unassembled WGS sequence"/>
</dbReference>
<feature type="domain" description="Cyclic nucleotide-binding" evidence="1">
    <location>
        <begin position="30"/>
        <end position="116"/>
    </location>
</feature>
<dbReference type="AlphaFoldDB" id="A0A2S7IIJ6"/>